<reference evidence="3 4" key="1">
    <citation type="journal article" date="2016" name="Nat. Commun.">
        <title>Thousands of microbial genomes shed light on interconnected biogeochemical processes in an aquifer system.</title>
        <authorList>
            <person name="Anantharaman K."/>
            <person name="Brown C.T."/>
            <person name="Hug L.A."/>
            <person name="Sharon I."/>
            <person name="Castelle C.J."/>
            <person name="Probst A.J."/>
            <person name="Thomas B.C."/>
            <person name="Singh A."/>
            <person name="Wilkins M.J."/>
            <person name="Karaoz U."/>
            <person name="Brodie E.L."/>
            <person name="Williams K.H."/>
            <person name="Hubbard S.S."/>
            <person name="Banfield J.F."/>
        </authorList>
    </citation>
    <scope>NUCLEOTIDE SEQUENCE [LARGE SCALE GENOMIC DNA]</scope>
</reference>
<sequence>MVLSNYKKQVGSFGQNLAGQFLQKRNYKIIRENFAVKEGEIDIICEKDDQLIFVEVKTRLSENFGLPEEAVNDAKKEKIYIAALKYLEQEQINHDNFRFDCLAVLIDKVQKKATIRHYKNIINDYI</sequence>
<dbReference type="Proteomes" id="UP000176498">
    <property type="component" value="Unassembled WGS sequence"/>
</dbReference>
<dbReference type="PANTHER" id="PTHR34039:SF1">
    <property type="entry name" value="UPF0102 PROTEIN YRAN"/>
    <property type="match status" value="1"/>
</dbReference>
<dbReference type="InterPro" id="IPR011335">
    <property type="entry name" value="Restrct_endonuc-II-like"/>
</dbReference>
<dbReference type="Gene3D" id="3.40.1350.10">
    <property type="match status" value="1"/>
</dbReference>
<comment type="similarity">
    <text evidence="1 2">Belongs to the UPF0102 family.</text>
</comment>
<dbReference type="HAMAP" id="MF_00048">
    <property type="entry name" value="UPF0102"/>
    <property type="match status" value="1"/>
</dbReference>
<dbReference type="InterPro" id="IPR003509">
    <property type="entry name" value="UPF0102_YraN-like"/>
</dbReference>
<dbReference type="PANTHER" id="PTHR34039">
    <property type="entry name" value="UPF0102 PROTEIN YRAN"/>
    <property type="match status" value="1"/>
</dbReference>
<evidence type="ECO:0000313" key="3">
    <source>
        <dbReference type="EMBL" id="OGY40626.1"/>
    </source>
</evidence>
<dbReference type="EMBL" id="MHHZ01000024">
    <property type="protein sequence ID" value="OGY40626.1"/>
    <property type="molecule type" value="Genomic_DNA"/>
</dbReference>
<dbReference type="NCBIfam" id="NF009154">
    <property type="entry name" value="PRK12497.3-3"/>
    <property type="match status" value="1"/>
</dbReference>
<dbReference type="SUPFAM" id="SSF52980">
    <property type="entry name" value="Restriction endonuclease-like"/>
    <property type="match status" value="1"/>
</dbReference>
<dbReference type="CDD" id="cd20736">
    <property type="entry name" value="PoNe_Nuclease"/>
    <property type="match status" value="1"/>
</dbReference>
<comment type="caution">
    <text evidence="3">The sequence shown here is derived from an EMBL/GenBank/DDBJ whole genome shotgun (WGS) entry which is preliminary data.</text>
</comment>
<evidence type="ECO:0000313" key="4">
    <source>
        <dbReference type="Proteomes" id="UP000176498"/>
    </source>
</evidence>
<dbReference type="InterPro" id="IPR011856">
    <property type="entry name" value="tRNA_endonuc-like_dom_sf"/>
</dbReference>
<protein>
    <recommendedName>
        <fullName evidence="2">UPF0102 protein A2Y82_05275</fullName>
    </recommendedName>
</protein>
<dbReference type="GO" id="GO:0003676">
    <property type="term" value="F:nucleic acid binding"/>
    <property type="evidence" value="ECO:0007669"/>
    <property type="project" value="InterPro"/>
</dbReference>
<proteinExistence type="inferred from homology"/>
<evidence type="ECO:0000256" key="1">
    <source>
        <dbReference type="ARBA" id="ARBA00006738"/>
    </source>
</evidence>
<gene>
    <name evidence="3" type="ORF">A2Y82_05275</name>
</gene>
<evidence type="ECO:0000256" key="2">
    <source>
        <dbReference type="HAMAP-Rule" id="MF_00048"/>
    </source>
</evidence>
<dbReference type="AlphaFoldDB" id="A0A1G1XLR8"/>
<organism evidence="3 4">
    <name type="scientific">Candidatus Buchananbacteria bacterium RBG_13_36_9</name>
    <dbReference type="NCBI Taxonomy" id="1797530"/>
    <lineage>
        <taxon>Bacteria</taxon>
        <taxon>Candidatus Buchananiibacteriota</taxon>
    </lineage>
</organism>
<dbReference type="NCBIfam" id="NF009150">
    <property type="entry name" value="PRK12497.1-3"/>
    <property type="match status" value="1"/>
</dbReference>
<accession>A0A1G1XLR8</accession>
<dbReference type="NCBIfam" id="TIGR00252">
    <property type="entry name" value="YraN family protein"/>
    <property type="match status" value="1"/>
</dbReference>
<name>A0A1G1XLR8_9BACT</name>
<dbReference type="Pfam" id="PF02021">
    <property type="entry name" value="UPF0102"/>
    <property type="match status" value="1"/>
</dbReference>